<name>A0A9P7F179_9AGAM</name>
<accession>A0A9P7F179</accession>
<dbReference type="RefSeq" id="XP_041289440.1">
    <property type="nucleotide sequence ID" value="XM_041433999.1"/>
</dbReference>
<protein>
    <submittedName>
        <fullName evidence="2">Uncharacterized protein</fullName>
    </submittedName>
</protein>
<evidence type="ECO:0000313" key="3">
    <source>
        <dbReference type="Proteomes" id="UP000823399"/>
    </source>
</evidence>
<feature type="region of interest" description="Disordered" evidence="1">
    <location>
        <begin position="559"/>
        <end position="585"/>
    </location>
</feature>
<comment type="caution">
    <text evidence="2">The sequence shown here is derived from an EMBL/GenBank/DDBJ whole genome shotgun (WGS) entry which is preliminary data.</text>
</comment>
<dbReference type="EMBL" id="JABBWM010000055">
    <property type="protein sequence ID" value="KAG2100180.1"/>
    <property type="molecule type" value="Genomic_DNA"/>
</dbReference>
<sequence length="684" mass="75752">MTPSEIANKALDSTLEVVQSLMKRCMKLKESDPAALIISDEIARRVAKDLKLYGGTATSFSPQLLSFAAVVRQHSKAGKFVSLPDWNSVTDNDQHIKMHPLFHKNIYSLTHPDAEPEPSMSSSTVPPEPRSMNGTVVETCTPQHLVASKAPHPIQSLHVVPEVQPRTSEWLSPVAPVVEPMMSGVRSTITPMVIPEPSPPVLMPPMTVGQNMGNIRTVRRAFPPTGNPQKMKTEMDDSEPQPRWISWKPVRKRKRKFESDDEETSATSTIHVKQRALSVKASHAVARTDMPPSDFVDERGFWDAETRPARWGLDATVATAVEHSVRYHPHKCDKCIKMDVPCIVLPDKKFGCTRLACANCDEMKITCVIDGAGVWQRLQAKAQGAAMKTGVNAPLKCSRTRAPKSRAAVTTPFISTPAKTTKLSRCLSSLVLQKVVPDNPPIEVEQGPMNLMPEKAPPNMQPFRSLQLPPVDMPAPVLPSVPATPSEPEPTARAILQSIHDLGRRFDLLATNERMDALDMRVDSVERRISLRLTTLEERFTVSNAHQELLSQSIGNLSMSSQVHSNNPGAHHPRAHGNAHTPQHLPEPTITLWLTNNPAGDEHPCISTIGREYTHAWDQSIMTEELLPESLKSVMTPPALWEFSQLVVLSAQMFQIISDTTDAWVQSAVREASRQGPQHMDHHR</sequence>
<keyword evidence="3" id="KW-1185">Reference proteome</keyword>
<gene>
    <name evidence="2" type="ORF">F5147DRAFT_655623</name>
</gene>
<dbReference type="OrthoDB" id="2679499at2759"/>
<reference evidence="2" key="1">
    <citation type="journal article" date="2020" name="New Phytol.">
        <title>Comparative genomics reveals dynamic genome evolution in host specialist ectomycorrhizal fungi.</title>
        <authorList>
            <person name="Lofgren L.A."/>
            <person name="Nguyen N.H."/>
            <person name="Vilgalys R."/>
            <person name="Ruytinx J."/>
            <person name="Liao H.L."/>
            <person name="Branco S."/>
            <person name="Kuo A."/>
            <person name="LaButti K."/>
            <person name="Lipzen A."/>
            <person name="Andreopoulos W."/>
            <person name="Pangilinan J."/>
            <person name="Riley R."/>
            <person name="Hundley H."/>
            <person name="Na H."/>
            <person name="Barry K."/>
            <person name="Grigoriev I.V."/>
            <person name="Stajich J.E."/>
            <person name="Kennedy P.G."/>
        </authorList>
    </citation>
    <scope>NUCLEOTIDE SEQUENCE</scope>
    <source>
        <strain evidence="2">FC423</strain>
    </source>
</reference>
<proteinExistence type="predicted"/>
<evidence type="ECO:0000313" key="2">
    <source>
        <dbReference type="EMBL" id="KAG2100180.1"/>
    </source>
</evidence>
<dbReference type="AlphaFoldDB" id="A0A9P7F179"/>
<feature type="region of interest" description="Disordered" evidence="1">
    <location>
        <begin position="221"/>
        <end position="242"/>
    </location>
</feature>
<evidence type="ECO:0000256" key="1">
    <source>
        <dbReference type="SAM" id="MobiDB-lite"/>
    </source>
</evidence>
<feature type="region of interest" description="Disordered" evidence="1">
    <location>
        <begin position="111"/>
        <end position="132"/>
    </location>
</feature>
<dbReference type="Proteomes" id="UP000823399">
    <property type="component" value="Unassembled WGS sequence"/>
</dbReference>
<feature type="compositionally biased region" description="Polar residues" evidence="1">
    <location>
        <begin position="559"/>
        <end position="568"/>
    </location>
</feature>
<dbReference type="GeneID" id="64696258"/>
<organism evidence="2 3">
    <name type="scientific">Suillus discolor</name>
    <dbReference type="NCBI Taxonomy" id="1912936"/>
    <lineage>
        <taxon>Eukaryota</taxon>
        <taxon>Fungi</taxon>
        <taxon>Dikarya</taxon>
        <taxon>Basidiomycota</taxon>
        <taxon>Agaricomycotina</taxon>
        <taxon>Agaricomycetes</taxon>
        <taxon>Agaricomycetidae</taxon>
        <taxon>Boletales</taxon>
        <taxon>Suillineae</taxon>
        <taxon>Suillaceae</taxon>
        <taxon>Suillus</taxon>
    </lineage>
</organism>